<dbReference type="GeneID" id="4600903"/>
<dbReference type="SUPFAM" id="SSF53850">
    <property type="entry name" value="Periplasmic binding protein-like II"/>
    <property type="match status" value="1"/>
</dbReference>
<dbReference type="RefSeq" id="WP_011753215.1">
    <property type="nucleotide sequence ID" value="NC_008698.1"/>
</dbReference>
<proteinExistence type="predicted"/>
<dbReference type="PANTHER" id="PTHR30006">
    <property type="entry name" value="THIAMINE-BINDING PERIPLASMIC PROTEIN-RELATED"/>
    <property type="match status" value="1"/>
</dbReference>
<gene>
    <name evidence="2" type="ordered locus">Tpen_1554</name>
</gene>
<evidence type="ECO:0000313" key="3">
    <source>
        <dbReference type="Proteomes" id="UP000000641"/>
    </source>
</evidence>
<dbReference type="STRING" id="368408.Tpen_1554"/>
<dbReference type="EMBL" id="CP000505">
    <property type="protein sequence ID" value="ABL78950.1"/>
    <property type="molecule type" value="Genomic_DNA"/>
</dbReference>
<reference evidence="3" key="1">
    <citation type="journal article" date="2008" name="J. Bacteriol.">
        <title>Genome sequence of Thermofilum pendens reveals an exceptional loss of biosynthetic pathways without genome reduction.</title>
        <authorList>
            <person name="Anderson I."/>
            <person name="Rodriguez J."/>
            <person name="Susanti D."/>
            <person name="Porat I."/>
            <person name="Reich C."/>
            <person name="Ulrich L.E."/>
            <person name="Elkins J.G."/>
            <person name="Mavromatis K."/>
            <person name="Lykidis A."/>
            <person name="Kim E."/>
            <person name="Thompson L.S."/>
            <person name="Nolan M."/>
            <person name="Land M."/>
            <person name="Copeland A."/>
            <person name="Lapidus A."/>
            <person name="Lucas S."/>
            <person name="Detter C."/>
            <person name="Zhulin I.B."/>
            <person name="Olsen G.J."/>
            <person name="Whitman W."/>
            <person name="Mukhopadhyay B."/>
            <person name="Bristow J."/>
            <person name="Kyrpides N."/>
        </authorList>
    </citation>
    <scope>NUCLEOTIDE SEQUENCE [LARGE SCALE GENOMIC DNA]</scope>
    <source>
        <strain evidence="3">DSM 2475 / Hrk 5</strain>
    </source>
</reference>
<dbReference type="HOGENOM" id="CLU_026974_0_0_2"/>
<organism evidence="2 3">
    <name type="scientific">Thermofilum pendens (strain DSM 2475 / Hrk 5)</name>
    <dbReference type="NCBI Taxonomy" id="368408"/>
    <lineage>
        <taxon>Archaea</taxon>
        <taxon>Thermoproteota</taxon>
        <taxon>Thermoprotei</taxon>
        <taxon>Thermofilales</taxon>
        <taxon>Thermofilaceae</taxon>
        <taxon>Thermofilum</taxon>
    </lineage>
</organism>
<dbReference type="EnsemblBacteria" id="ABL78950">
    <property type="protein sequence ID" value="ABL78950"/>
    <property type="gene ID" value="Tpen_1554"/>
</dbReference>
<name>A1S0H0_THEPD</name>
<evidence type="ECO:0000313" key="2">
    <source>
        <dbReference type="EMBL" id="ABL78950.1"/>
    </source>
</evidence>
<sequence length="354" mass="38857">MPKLKVLGILLVIVLAVAIGALVYFGSKPSQPATPAKAVVELPTGERIEVPENVAGKVVFYTSIPDVIVNSWKGNWSKYFGSTISLEVWRSGTGKVVAKLLAEKKAGSVEADVVYIASPFEFETLINESIIEKFPDIPELKYIPQEYRDPRGYYVWGRVLVMVIVYNPNIVTDPPKSWQDLVKPEWKGKVVIANPLYSGSTQVAVAALASKFGWSYFEKLKENDVLVVQDVPDVARVVATGERPVGVTLTMYLGAYPTLKFVAPEEGAIAIPSPVGLVKNAKHPEDAKVFLRFLLSKLGAQALTDAYTYSTRIDAPAPKGLPPLSQLKILKVSMDELRPIVSQIRDKWTQIFGG</sequence>
<dbReference type="AlphaFoldDB" id="A1S0H0"/>
<protein>
    <submittedName>
        <fullName evidence="2">Extracellular solute-binding protein, family 1</fullName>
    </submittedName>
</protein>
<dbReference type="KEGG" id="tpe:Tpen_1554"/>
<dbReference type="PIRSF" id="PIRSF002825">
    <property type="entry name" value="CfbpA"/>
    <property type="match status" value="1"/>
</dbReference>
<keyword evidence="3" id="KW-1185">Reference proteome</keyword>
<dbReference type="OrthoDB" id="75920at2157"/>
<evidence type="ECO:0000256" key="1">
    <source>
        <dbReference type="ARBA" id="ARBA00022729"/>
    </source>
</evidence>
<dbReference type="InterPro" id="IPR026045">
    <property type="entry name" value="Ferric-bd"/>
</dbReference>
<dbReference type="Gene3D" id="3.40.190.10">
    <property type="entry name" value="Periplasmic binding protein-like II"/>
    <property type="match status" value="2"/>
</dbReference>
<dbReference type="Pfam" id="PF13343">
    <property type="entry name" value="SBP_bac_6"/>
    <property type="match status" value="1"/>
</dbReference>
<dbReference type="eggNOG" id="arCOG00227">
    <property type="taxonomic scope" value="Archaea"/>
</dbReference>
<accession>A1S0H0</accession>
<dbReference type="Proteomes" id="UP000000641">
    <property type="component" value="Chromosome"/>
</dbReference>
<dbReference type="CDD" id="cd13547">
    <property type="entry name" value="PBP2_Fbp_like_2"/>
    <property type="match status" value="1"/>
</dbReference>
<keyword evidence="1" id="KW-0732">Signal</keyword>